<evidence type="ECO:0000259" key="5">
    <source>
        <dbReference type="Pfam" id="PF00905"/>
    </source>
</evidence>
<sequence length="647" mass="73427">MRDKGRRRLVAISLGVYFLFSLLIFQFFKLQIAEHEKWSETARKQHFFVVKEPFRRGTFWSNTAIKKKHPEEPQKLVFDIQKHHLYIDPMSISEEHRDVIADEIARTLSLSADERKNIRDAFDRRSRSRKLAMWLDQEEKDQLLNWWSPFARRRKIPSNALYFVADYKRSYPFGKLLGQVLHTVQNQRDETTKQVVPTGGLELAFNKELRGKEGSRLLKRSPKHRFETGQVMHPSVNGQDIHLTINHILQAIAEEEVEKGVKRCGAKKGWAAMMDPGTGAILALAQYPFFYPERYPEYFNDPEKVGDTKVNAITDAYEPGSTMKPITVAISLQANDELRKRGEPPLFDPEEMMPTLDGRFPGRQKVISDTRAHSYLNLNMALQKSSNIYPARLVERIIKRLGNEWYRSALTDTFGFGKPTGIELPSESWGVVPRPGKLHPNGALEWSASTPFSLAMGYNLQATSLQILRAWAVIANGGYWITPHLVAGGGNLPSFRVLDQAVIDRTVEAMKYVTKTGGSGRRADIWGFTEVGKTGTAEKIVNGRYSKKQTVASFVGFAPVKDPVFVLIVVMDEPECRFIPGVGSNLNGSIAAAPVFKEIGRRTLEYLGIPPDDPGGYPYGDPRSDPENADWVKETRQLQEIYEKWNK</sequence>
<keyword evidence="2" id="KW-0121">Carboxypeptidase</keyword>
<dbReference type="EMBL" id="CP001928">
    <property type="protein sequence ID" value="ADI37726.1"/>
    <property type="molecule type" value="Genomic_DNA"/>
</dbReference>
<dbReference type="SUPFAM" id="SSF56601">
    <property type="entry name" value="beta-lactamase/transpeptidase-like"/>
    <property type="match status" value="1"/>
</dbReference>
<dbReference type="GO" id="GO:0005886">
    <property type="term" value="C:plasma membrane"/>
    <property type="evidence" value="ECO:0007669"/>
    <property type="project" value="TreeGrafter"/>
</dbReference>
<comment type="subcellular location">
    <subcellularLocation>
        <location evidence="1">Membrane</location>
    </subcellularLocation>
</comment>
<feature type="domain" description="Penicillin-binding protein transpeptidase" evidence="5">
    <location>
        <begin position="270"/>
        <end position="599"/>
    </location>
</feature>
<dbReference type="PANTHER" id="PTHR30627:SF1">
    <property type="entry name" value="PEPTIDOGLYCAN D,D-TRANSPEPTIDASE FTSI"/>
    <property type="match status" value="1"/>
</dbReference>
<dbReference type="InterPro" id="IPR036138">
    <property type="entry name" value="PBP_dimer_sf"/>
</dbReference>
<evidence type="ECO:0000256" key="1">
    <source>
        <dbReference type="ARBA" id="ARBA00004370"/>
    </source>
</evidence>
<dbReference type="eggNOG" id="COG0768">
    <property type="taxonomic scope" value="Bacteria"/>
</dbReference>
<name>D6YUB5_WADCW</name>
<dbReference type="Gene3D" id="3.30.450.330">
    <property type="match status" value="1"/>
</dbReference>
<keyword evidence="7" id="KW-0131">Cell cycle</keyword>
<evidence type="ECO:0000256" key="4">
    <source>
        <dbReference type="SAM" id="Phobius"/>
    </source>
</evidence>
<keyword evidence="4" id="KW-0812">Transmembrane</keyword>
<evidence type="ECO:0000313" key="7">
    <source>
        <dbReference type="EMBL" id="ADI37726.1"/>
    </source>
</evidence>
<reference evidence="7 8" key="1">
    <citation type="journal article" date="2010" name="PLoS ONE">
        <title>The Waddlia genome: a window into chlamydial biology.</title>
        <authorList>
            <person name="Bertelli C."/>
            <person name="Collyn F."/>
            <person name="Croxatto A."/>
            <person name="Ruckert C."/>
            <person name="Polkinghorne A."/>
            <person name="Kebbi-Beghdadi C."/>
            <person name="Goesmann A."/>
            <person name="Vaughan L."/>
            <person name="Greub G."/>
        </authorList>
    </citation>
    <scope>NUCLEOTIDE SEQUENCE [LARGE SCALE GENOMIC DNA]</scope>
    <source>
        <strain evidence="8">ATCC VR-1470 / WSU 86-1044</strain>
    </source>
</reference>
<dbReference type="InterPro" id="IPR012338">
    <property type="entry name" value="Beta-lactam/transpept-like"/>
</dbReference>
<feature type="transmembrane region" description="Helical" evidence="4">
    <location>
        <begin position="9"/>
        <end position="28"/>
    </location>
</feature>
<dbReference type="HOGENOM" id="CLU_009289_6_4_0"/>
<proteinExistence type="predicted"/>
<organism evidence="7 8">
    <name type="scientific">Waddlia chondrophila (strain ATCC VR-1470 / WSU 86-1044)</name>
    <dbReference type="NCBI Taxonomy" id="716544"/>
    <lineage>
        <taxon>Bacteria</taxon>
        <taxon>Pseudomonadati</taxon>
        <taxon>Chlamydiota</taxon>
        <taxon>Chlamydiia</taxon>
        <taxon>Parachlamydiales</taxon>
        <taxon>Waddliaceae</taxon>
        <taxon>Waddlia</taxon>
    </lineage>
</organism>
<dbReference type="Pfam" id="PF00905">
    <property type="entry name" value="Transpeptidase"/>
    <property type="match status" value="1"/>
</dbReference>
<dbReference type="STRING" id="716544.wcw_0352"/>
<dbReference type="Gene3D" id="3.90.1310.10">
    <property type="entry name" value="Penicillin-binding protein 2a (Domain 2)"/>
    <property type="match status" value="1"/>
</dbReference>
<keyword evidence="8" id="KW-1185">Reference proteome</keyword>
<gene>
    <name evidence="7" type="primary">ftsI</name>
    <name evidence="7" type="ordered locus">wcw_0352</name>
</gene>
<evidence type="ECO:0000313" key="8">
    <source>
        <dbReference type="Proteomes" id="UP000001505"/>
    </source>
</evidence>
<keyword evidence="4" id="KW-1133">Transmembrane helix</keyword>
<dbReference type="KEGG" id="wch:wcw_0352"/>
<dbReference type="RefSeq" id="WP_013181454.1">
    <property type="nucleotide sequence ID" value="NC_014225.1"/>
</dbReference>
<dbReference type="InterPro" id="IPR050515">
    <property type="entry name" value="Beta-lactam/transpept"/>
</dbReference>
<dbReference type="GO" id="GO:0004180">
    <property type="term" value="F:carboxypeptidase activity"/>
    <property type="evidence" value="ECO:0007669"/>
    <property type="project" value="UniProtKB-KW"/>
</dbReference>
<dbReference type="Proteomes" id="UP000001505">
    <property type="component" value="Chromosome"/>
</dbReference>
<evidence type="ECO:0000259" key="6">
    <source>
        <dbReference type="Pfam" id="PF03717"/>
    </source>
</evidence>
<keyword evidence="2" id="KW-0645">Protease</keyword>
<dbReference type="OrthoDB" id="9804124at2"/>
<dbReference type="AlphaFoldDB" id="D6YUB5"/>
<dbReference type="Gene3D" id="3.40.710.10">
    <property type="entry name" value="DD-peptidase/beta-lactamase superfamily"/>
    <property type="match status" value="1"/>
</dbReference>
<dbReference type="InterPro" id="IPR005311">
    <property type="entry name" value="PBP_dimer"/>
</dbReference>
<keyword evidence="2" id="KW-0378">Hydrolase</keyword>
<dbReference type="SUPFAM" id="SSF56519">
    <property type="entry name" value="Penicillin binding protein dimerisation domain"/>
    <property type="match status" value="1"/>
</dbReference>
<feature type="domain" description="Penicillin-binding protein dimerisation" evidence="6">
    <location>
        <begin position="76"/>
        <end position="223"/>
    </location>
</feature>
<dbReference type="Pfam" id="PF03717">
    <property type="entry name" value="PBP_dimer"/>
    <property type="match status" value="1"/>
</dbReference>
<dbReference type="GO" id="GO:0051301">
    <property type="term" value="P:cell division"/>
    <property type="evidence" value="ECO:0007669"/>
    <property type="project" value="UniProtKB-KW"/>
</dbReference>
<accession>D6YUB5</accession>
<keyword evidence="7" id="KW-0132">Cell division</keyword>
<dbReference type="GO" id="GO:0071555">
    <property type="term" value="P:cell wall organization"/>
    <property type="evidence" value="ECO:0007669"/>
    <property type="project" value="TreeGrafter"/>
</dbReference>
<dbReference type="InterPro" id="IPR001460">
    <property type="entry name" value="PCN-bd_Tpept"/>
</dbReference>
<evidence type="ECO:0000256" key="3">
    <source>
        <dbReference type="ARBA" id="ARBA00023136"/>
    </source>
</evidence>
<dbReference type="PANTHER" id="PTHR30627">
    <property type="entry name" value="PEPTIDOGLYCAN D,D-TRANSPEPTIDASE"/>
    <property type="match status" value="1"/>
</dbReference>
<keyword evidence="3 4" id="KW-0472">Membrane</keyword>
<evidence type="ECO:0000256" key="2">
    <source>
        <dbReference type="ARBA" id="ARBA00022645"/>
    </source>
</evidence>
<dbReference type="GO" id="GO:0008658">
    <property type="term" value="F:penicillin binding"/>
    <property type="evidence" value="ECO:0007669"/>
    <property type="project" value="InterPro"/>
</dbReference>
<protein>
    <submittedName>
        <fullName evidence="7">Putative cell division protein FtsI</fullName>
    </submittedName>
</protein>